<comment type="caution">
    <text evidence="1">The sequence shown here is derived from an EMBL/GenBank/DDBJ whole genome shotgun (WGS) entry which is preliminary data.</text>
</comment>
<evidence type="ECO:0000313" key="2">
    <source>
        <dbReference type="Proteomes" id="UP000471640"/>
    </source>
</evidence>
<dbReference type="Proteomes" id="UP000471640">
    <property type="component" value="Unassembled WGS sequence"/>
</dbReference>
<reference evidence="2" key="1">
    <citation type="journal article" date="2020" name="Microbiol. Resour. Announc.">
        <title>Draft Genome Sequences of Thiorhodococcus mannitoliphagus and Thiorhodococcus minor, Purple Sulfur Photosynthetic Bacteria in the Gammaproteobacterial Family Chromatiaceae.</title>
        <authorList>
            <person name="Aviles F.A."/>
            <person name="Meyer T.E."/>
            <person name="Kyndt J.A."/>
        </authorList>
    </citation>
    <scope>NUCLEOTIDE SEQUENCE [LARGE SCALE GENOMIC DNA]</scope>
    <source>
        <strain evidence="2">DSM 18266</strain>
    </source>
</reference>
<dbReference type="AlphaFoldDB" id="A0A6P1E3A4"/>
<protein>
    <submittedName>
        <fullName evidence="1">Uncharacterized protein</fullName>
    </submittedName>
</protein>
<evidence type="ECO:0000313" key="1">
    <source>
        <dbReference type="EMBL" id="NEX22165.1"/>
    </source>
</evidence>
<proteinExistence type="predicted"/>
<dbReference type="EMBL" id="JAAIJR010000085">
    <property type="protein sequence ID" value="NEX22165.1"/>
    <property type="molecule type" value="Genomic_DNA"/>
</dbReference>
<dbReference type="RefSeq" id="WP_164655261.1">
    <property type="nucleotide sequence ID" value="NZ_JAAIJR010000085.1"/>
</dbReference>
<name>A0A6P1E3A4_9GAMM</name>
<accession>A0A6P1E3A4</accession>
<gene>
    <name evidence="1" type="ORF">G3480_17960</name>
</gene>
<reference evidence="1 2" key="2">
    <citation type="submission" date="2020-02" db="EMBL/GenBank/DDBJ databases">
        <title>Genome sequences of Thiorhodococcus mannitoliphagus and Thiorhodococcus minor, purple sulfur photosynthetic bacteria in the gammaproteobacterial family, Chromatiaceae.</title>
        <authorList>
            <person name="Aviles F.A."/>
            <person name="Meyer T.E."/>
            <person name="Kyndt J.A."/>
        </authorList>
    </citation>
    <scope>NUCLEOTIDE SEQUENCE [LARGE SCALE GENOMIC DNA]</scope>
    <source>
        <strain evidence="1 2">DSM 18266</strain>
    </source>
</reference>
<organism evidence="1 2">
    <name type="scientific">Thiorhodococcus mannitoliphagus</name>
    <dbReference type="NCBI Taxonomy" id="329406"/>
    <lineage>
        <taxon>Bacteria</taxon>
        <taxon>Pseudomonadati</taxon>
        <taxon>Pseudomonadota</taxon>
        <taxon>Gammaproteobacteria</taxon>
        <taxon>Chromatiales</taxon>
        <taxon>Chromatiaceae</taxon>
        <taxon>Thiorhodococcus</taxon>
    </lineage>
</organism>
<keyword evidence="2" id="KW-1185">Reference proteome</keyword>
<sequence length="104" mass="11752">MSFPTEPTAYHKTVLSDLQGAWSNLREAVVQSAGFPDWELALFHIDEAMSWESVRDLAVMRQRLLLVRNRLRHAEVPDDVVGCLEDVNAMMDAALQALREGDID</sequence>